<dbReference type="EMBL" id="JADKGY010000006">
    <property type="protein sequence ID" value="MBK9982346.1"/>
    <property type="molecule type" value="Genomic_DNA"/>
</dbReference>
<feature type="transmembrane region" description="Helical" evidence="1">
    <location>
        <begin position="74"/>
        <end position="95"/>
    </location>
</feature>
<keyword evidence="1" id="KW-0472">Membrane</keyword>
<dbReference type="Proteomes" id="UP000808337">
    <property type="component" value="Unassembled WGS sequence"/>
</dbReference>
<keyword evidence="1" id="KW-0812">Transmembrane</keyword>
<name>A0A9D7XPT5_9BACT</name>
<proteinExistence type="predicted"/>
<evidence type="ECO:0000313" key="3">
    <source>
        <dbReference type="Proteomes" id="UP000808337"/>
    </source>
</evidence>
<protein>
    <submittedName>
        <fullName evidence="2">Uncharacterized protein</fullName>
    </submittedName>
</protein>
<dbReference type="AlphaFoldDB" id="A0A9D7XPT5"/>
<feature type="transmembrane region" description="Helical" evidence="1">
    <location>
        <begin position="102"/>
        <end position="123"/>
    </location>
</feature>
<organism evidence="2 3">
    <name type="scientific">Candidatus Opimibacter skivensis</name>
    <dbReference type="NCBI Taxonomy" id="2982028"/>
    <lineage>
        <taxon>Bacteria</taxon>
        <taxon>Pseudomonadati</taxon>
        <taxon>Bacteroidota</taxon>
        <taxon>Saprospiria</taxon>
        <taxon>Saprospirales</taxon>
        <taxon>Saprospiraceae</taxon>
        <taxon>Candidatus Opimibacter</taxon>
    </lineage>
</organism>
<reference evidence="2 3" key="1">
    <citation type="submission" date="2020-10" db="EMBL/GenBank/DDBJ databases">
        <title>Connecting structure to function with the recovery of over 1000 high-quality activated sludge metagenome-assembled genomes encoding full-length rRNA genes using long-read sequencing.</title>
        <authorList>
            <person name="Singleton C.M."/>
            <person name="Petriglieri F."/>
            <person name="Kristensen J.M."/>
            <person name="Kirkegaard R.H."/>
            <person name="Michaelsen T.Y."/>
            <person name="Andersen M.H."/>
            <person name="Karst S.M."/>
            <person name="Dueholm M.S."/>
            <person name="Nielsen P.H."/>
            <person name="Albertsen M."/>
        </authorList>
    </citation>
    <scope>NUCLEOTIDE SEQUENCE [LARGE SCALE GENOMIC DNA]</scope>
    <source>
        <strain evidence="2">Ribe_18-Q3-R11-54_MAXAC.273</strain>
    </source>
</reference>
<sequence length="140" mass="15323">MTRYKIIVLIGLFSFPTRVVLSQTNFDSITIVSKYSLYFLKNGKRLSPGKLVTAVKSNPEAYAILKHAKDSRDIGMILGCIGGFMVGYTVGLSFGERKLDKLDLAAGGALVLFSIPFSIGFSAKSYKAVKIYNAGIRETR</sequence>
<comment type="caution">
    <text evidence="2">The sequence shown here is derived from an EMBL/GenBank/DDBJ whole genome shotgun (WGS) entry which is preliminary data.</text>
</comment>
<evidence type="ECO:0000313" key="2">
    <source>
        <dbReference type="EMBL" id="MBK9982346.1"/>
    </source>
</evidence>
<accession>A0A9D7XPT5</accession>
<keyword evidence="1" id="KW-1133">Transmembrane helix</keyword>
<evidence type="ECO:0000256" key="1">
    <source>
        <dbReference type="SAM" id="Phobius"/>
    </source>
</evidence>
<gene>
    <name evidence="2" type="ORF">IPP15_07970</name>
</gene>